<comment type="caution">
    <text evidence="3">The sequence shown here is derived from an EMBL/GenBank/DDBJ whole genome shotgun (WGS) entry which is preliminary data.</text>
</comment>
<dbReference type="InterPro" id="IPR017853">
    <property type="entry name" value="GH"/>
</dbReference>
<accession>A0A0F9LE22</accession>
<keyword evidence="1" id="KW-0472">Membrane</keyword>
<dbReference type="EMBL" id="LAZR01011298">
    <property type="protein sequence ID" value="KKM62425.1"/>
    <property type="molecule type" value="Genomic_DNA"/>
</dbReference>
<evidence type="ECO:0000256" key="1">
    <source>
        <dbReference type="SAM" id="Phobius"/>
    </source>
</evidence>
<protein>
    <recommendedName>
        <fullName evidence="2">Glycoside hydrolase family 2 catalytic domain-containing protein</fullName>
    </recommendedName>
</protein>
<dbReference type="GO" id="GO:0005975">
    <property type="term" value="P:carbohydrate metabolic process"/>
    <property type="evidence" value="ECO:0007669"/>
    <property type="project" value="InterPro"/>
</dbReference>
<organism evidence="3">
    <name type="scientific">marine sediment metagenome</name>
    <dbReference type="NCBI Taxonomy" id="412755"/>
    <lineage>
        <taxon>unclassified sequences</taxon>
        <taxon>metagenomes</taxon>
        <taxon>ecological metagenomes</taxon>
    </lineage>
</organism>
<dbReference type="SUPFAM" id="SSF51445">
    <property type="entry name" value="(Trans)glycosidases"/>
    <property type="match status" value="1"/>
</dbReference>
<evidence type="ECO:0000259" key="2">
    <source>
        <dbReference type="Pfam" id="PF02836"/>
    </source>
</evidence>
<keyword evidence="1" id="KW-0812">Transmembrane</keyword>
<feature type="domain" description="Glycoside hydrolase family 2 catalytic" evidence="2">
    <location>
        <begin position="116"/>
        <end position="188"/>
    </location>
</feature>
<sequence>MDSLKKMFWVIFRPNKIFKELKDRPVFVAPLILIVLSMLLFSYLSVFELQSLDKSTDKKISKSQDTGNKKVDENYIKVELRFLKEEGASTEELKVEEKILRGQKLEPEDKIAMWEYLKRYYEVAAMVRSLRNCPSIIMWEMGDEPLMLIHNFRRFKWYEQIYNLVKEEDKTRPIVPAGSFCLELVDRIENFKDKKLSCREKRRKVLEDLPVYGLGMAVWGYHYCPEVPPIVPCYTVVNRVKDTLGGERPTVFTEFGFDGMPEPTLKLIEAYEGNPVPYAELRVYIGNINNEIIMHREFSGIMIKGNVRVTSACTLDLKGIAKGLYSIEYFLFDENENELAKNIELFYIV</sequence>
<dbReference type="GO" id="GO:0004553">
    <property type="term" value="F:hydrolase activity, hydrolyzing O-glycosyl compounds"/>
    <property type="evidence" value="ECO:0007669"/>
    <property type="project" value="InterPro"/>
</dbReference>
<dbReference type="Gene3D" id="3.20.20.80">
    <property type="entry name" value="Glycosidases"/>
    <property type="match status" value="1"/>
</dbReference>
<dbReference type="InterPro" id="IPR006103">
    <property type="entry name" value="Glyco_hydro_2_cat"/>
</dbReference>
<keyword evidence="1" id="KW-1133">Transmembrane helix</keyword>
<proteinExistence type="predicted"/>
<dbReference type="Pfam" id="PF02836">
    <property type="entry name" value="Glyco_hydro_2_C"/>
    <property type="match status" value="1"/>
</dbReference>
<gene>
    <name evidence="3" type="ORF">LCGC14_1521800</name>
</gene>
<name>A0A0F9LE22_9ZZZZ</name>
<dbReference type="AlphaFoldDB" id="A0A0F9LE22"/>
<evidence type="ECO:0000313" key="3">
    <source>
        <dbReference type="EMBL" id="KKM62425.1"/>
    </source>
</evidence>
<feature type="transmembrane region" description="Helical" evidence="1">
    <location>
        <begin position="26"/>
        <end position="46"/>
    </location>
</feature>
<reference evidence="3" key="1">
    <citation type="journal article" date="2015" name="Nature">
        <title>Complex archaea that bridge the gap between prokaryotes and eukaryotes.</title>
        <authorList>
            <person name="Spang A."/>
            <person name="Saw J.H."/>
            <person name="Jorgensen S.L."/>
            <person name="Zaremba-Niedzwiedzka K."/>
            <person name="Martijn J."/>
            <person name="Lind A.E."/>
            <person name="van Eijk R."/>
            <person name="Schleper C."/>
            <person name="Guy L."/>
            <person name="Ettema T.J."/>
        </authorList>
    </citation>
    <scope>NUCLEOTIDE SEQUENCE</scope>
</reference>